<comment type="caution">
    <text evidence="2">The sequence shown here is derived from an EMBL/GenBank/DDBJ whole genome shotgun (WGS) entry which is preliminary data.</text>
</comment>
<proteinExistence type="predicted"/>
<dbReference type="AlphaFoldDB" id="A0A5C6D136"/>
<feature type="chain" id="PRO_5022945131" evidence="1">
    <location>
        <begin position="25"/>
        <end position="438"/>
    </location>
</feature>
<feature type="signal peptide" evidence="1">
    <location>
        <begin position="1"/>
        <end position="24"/>
    </location>
</feature>
<evidence type="ECO:0000313" key="3">
    <source>
        <dbReference type="Proteomes" id="UP000319143"/>
    </source>
</evidence>
<dbReference type="EMBL" id="SJPV01000022">
    <property type="protein sequence ID" value="TWU30590.1"/>
    <property type="molecule type" value="Genomic_DNA"/>
</dbReference>
<dbReference type="OrthoDB" id="266400at2"/>
<keyword evidence="3" id="KW-1185">Reference proteome</keyword>
<evidence type="ECO:0000256" key="1">
    <source>
        <dbReference type="SAM" id="SignalP"/>
    </source>
</evidence>
<evidence type="ECO:0000313" key="2">
    <source>
        <dbReference type="EMBL" id="TWU30590.1"/>
    </source>
</evidence>
<dbReference type="Proteomes" id="UP000319143">
    <property type="component" value="Unassembled WGS sequence"/>
</dbReference>
<name>A0A5C6D136_9BACT</name>
<organism evidence="2 3">
    <name type="scientific">Novipirellula artificiosorum</name>
    <dbReference type="NCBI Taxonomy" id="2528016"/>
    <lineage>
        <taxon>Bacteria</taxon>
        <taxon>Pseudomonadati</taxon>
        <taxon>Planctomycetota</taxon>
        <taxon>Planctomycetia</taxon>
        <taxon>Pirellulales</taxon>
        <taxon>Pirellulaceae</taxon>
        <taxon>Novipirellula</taxon>
    </lineage>
</organism>
<keyword evidence="1" id="KW-0732">Signal</keyword>
<sequence length="438" mass="49504" precursor="true">MMNSTLRLLLTICFMISVWENVMAEPNPNDVFREYLYTNTGGDAGGALRVGGKKGVSYPDRGSDFDYINQWVSFPHPLDLEQATRAEVVVEKILSHNGTHGLAIQWNDSDWIDLPAPKQIPEPRRDYYHHTCISAEVDLANLVADDAAGRSGDAVNQFRLRVSPDQDWGWPQHLIYGVHLRIYYEPANKEHVTGRILTPTADSVVGLEVPLAVEILDRQRHVERVDYVGLYDGVNWEGDGIHRRWHYFFYHGQLTHHLGTSTVFPYRCSWDTSWVPDQSEPISLAARIVDDTGLITMTDAVSGVQLHRDGISVELCRPEQVPTNWVTRNQAYEESVTIKGNLTRATAARLAWSSWSPGYMNGITVNGVKVLDHEGPRYRYYAHSVDLPDVSILRSGKNTIGTGKTPLYDGKMVHGMEVNWPGIQLLVRYRTAKRSLDH</sequence>
<accession>A0A5C6D136</accession>
<reference evidence="2 3" key="1">
    <citation type="submission" date="2019-02" db="EMBL/GenBank/DDBJ databases">
        <title>Deep-cultivation of Planctomycetes and their phenomic and genomic characterization uncovers novel biology.</title>
        <authorList>
            <person name="Wiegand S."/>
            <person name="Jogler M."/>
            <person name="Boedeker C."/>
            <person name="Pinto D."/>
            <person name="Vollmers J."/>
            <person name="Rivas-Marin E."/>
            <person name="Kohn T."/>
            <person name="Peeters S.H."/>
            <person name="Heuer A."/>
            <person name="Rast P."/>
            <person name="Oberbeckmann S."/>
            <person name="Bunk B."/>
            <person name="Jeske O."/>
            <person name="Meyerdierks A."/>
            <person name="Storesund J.E."/>
            <person name="Kallscheuer N."/>
            <person name="Luecker S."/>
            <person name="Lage O.M."/>
            <person name="Pohl T."/>
            <person name="Merkel B.J."/>
            <person name="Hornburger P."/>
            <person name="Mueller R.-W."/>
            <person name="Bruemmer F."/>
            <person name="Labrenz M."/>
            <person name="Spormann A.M."/>
            <person name="Op Den Camp H."/>
            <person name="Overmann J."/>
            <person name="Amann R."/>
            <person name="Jetten M.S.M."/>
            <person name="Mascher T."/>
            <person name="Medema M.H."/>
            <person name="Devos D.P."/>
            <person name="Kaster A.-K."/>
            <person name="Ovreas L."/>
            <person name="Rohde M."/>
            <person name="Galperin M.Y."/>
            <person name="Jogler C."/>
        </authorList>
    </citation>
    <scope>NUCLEOTIDE SEQUENCE [LARGE SCALE GENOMIC DNA]</scope>
    <source>
        <strain evidence="2 3">Poly41</strain>
    </source>
</reference>
<dbReference type="RefSeq" id="WP_146531353.1">
    <property type="nucleotide sequence ID" value="NZ_SJPV01000022.1"/>
</dbReference>
<protein>
    <submittedName>
        <fullName evidence="2">Uncharacterized protein</fullName>
    </submittedName>
</protein>
<gene>
    <name evidence="2" type="ORF">Poly41_66850</name>
</gene>